<dbReference type="InterPro" id="IPR005320">
    <property type="entry name" value="Peptidase_S51"/>
</dbReference>
<dbReference type="InterPro" id="IPR029062">
    <property type="entry name" value="Class_I_gatase-like"/>
</dbReference>
<gene>
    <name evidence="6" type="ORF">DERF_002952</name>
    <name evidence="5" type="ORF">HUG17_4995</name>
</gene>
<dbReference type="OrthoDB" id="10052168at2759"/>
<dbReference type="NCBIfam" id="NF003642">
    <property type="entry name" value="PRK05282.1"/>
    <property type="match status" value="1"/>
</dbReference>
<dbReference type="GO" id="GO:0008236">
    <property type="term" value="F:serine-type peptidase activity"/>
    <property type="evidence" value="ECO:0007669"/>
    <property type="project" value="UniProtKB-KW"/>
</dbReference>
<accession>A0A922LB36</accession>
<comment type="similarity">
    <text evidence="1">Belongs to the peptidase S51 family.</text>
</comment>
<dbReference type="AlphaFoldDB" id="A0A922LB36"/>
<keyword evidence="2" id="KW-0645">Protease</keyword>
<dbReference type="PANTHER" id="PTHR20842">
    <property type="entry name" value="PROTEASE S51 ALPHA-ASPARTYL DIPEPTIDASE"/>
    <property type="match status" value="1"/>
</dbReference>
<dbReference type="SUPFAM" id="SSF52317">
    <property type="entry name" value="Class I glutamine amidotransferase-like"/>
    <property type="match status" value="1"/>
</dbReference>
<reference evidence="5" key="2">
    <citation type="submission" date="2020-06" db="EMBL/GenBank/DDBJ databases">
        <authorList>
            <person name="Ji K."/>
            <person name="Li J."/>
        </authorList>
    </citation>
    <scope>NUCLEOTIDE SEQUENCE</scope>
    <source>
        <strain evidence="5">JKM2019</strain>
        <tissue evidence="5">Whole body</tissue>
    </source>
</reference>
<dbReference type="CDD" id="cd03146">
    <property type="entry name" value="GAT1_Peptidase_E"/>
    <property type="match status" value="1"/>
</dbReference>
<evidence type="ECO:0000256" key="2">
    <source>
        <dbReference type="ARBA" id="ARBA00022670"/>
    </source>
</evidence>
<organism evidence="6 7">
    <name type="scientific">Dermatophagoides farinae</name>
    <name type="common">American house dust mite</name>
    <dbReference type="NCBI Taxonomy" id="6954"/>
    <lineage>
        <taxon>Eukaryota</taxon>
        <taxon>Metazoa</taxon>
        <taxon>Ecdysozoa</taxon>
        <taxon>Arthropoda</taxon>
        <taxon>Chelicerata</taxon>
        <taxon>Arachnida</taxon>
        <taxon>Acari</taxon>
        <taxon>Acariformes</taxon>
        <taxon>Sarcoptiformes</taxon>
        <taxon>Astigmata</taxon>
        <taxon>Psoroptidia</taxon>
        <taxon>Analgoidea</taxon>
        <taxon>Pyroglyphidae</taxon>
        <taxon>Dermatophagoidinae</taxon>
        <taxon>Dermatophagoides</taxon>
    </lineage>
</organism>
<keyword evidence="4" id="KW-0720">Serine protease</keyword>
<dbReference type="Gene3D" id="3.40.50.880">
    <property type="match status" value="1"/>
</dbReference>
<comment type="caution">
    <text evidence="6">The sequence shown here is derived from an EMBL/GenBank/DDBJ whole genome shotgun (WGS) entry which is preliminary data.</text>
</comment>
<dbReference type="Pfam" id="PF03575">
    <property type="entry name" value="Peptidase_S51"/>
    <property type="match status" value="1"/>
</dbReference>
<sequence>MAVQQNARLLLLSNSTMANQPYLQWPKKLIKDFLNVSQVKEILFIPFAGVSIEWDDYSDKVKHALENDFKVKPIHHCSNYEEAVQNAEAIMIGGGNTFHLLYKLYEHNLLDSIKKRVLDPVKPIPYIGWSAGSNVAGPDIGTTNDMPIIWPPSDLALNLVPYNLNPHYNEWQPPNLKAETRIDRLNECIQIKKRTIIAYAEGVGIRVENGQHQIVAPKFHDHSCFIDNKDNRIVKVWTYENDKIQIDEIPLTDSATLNHYVK</sequence>
<dbReference type="Proteomes" id="UP000790347">
    <property type="component" value="Unassembled WGS sequence"/>
</dbReference>
<evidence type="ECO:0000313" key="7">
    <source>
        <dbReference type="Proteomes" id="UP000790347"/>
    </source>
</evidence>
<dbReference type="EMBL" id="ASGP02000001">
    <property type="protein sequence ID" value="KAH9529043.1"/>
    <property type="molecule type" value="Genomic_DNA"/>
</dbReference>
<dbReference type="GO" id="GO:0006508">
    <property type="term" value="P:proteolysis"/>
    <property type="evidence" value="ECO:0007669"/>
    <property type="project" value="UniProtKB-KW"/>
</dbReference>
<reference evidence="5" key="3">
    <citation type="journal article" date="2021" name="World Allergy Organ. J.">
        <title>Chromosome-level assembly of Dermatophagoides farinae genome and transcriptome reveals two novel allergens Der f 37 and Der f 39.</title>
        <authorList>
            <person name="Chen J."/>
            <person name="Cai Z."/>
            <person name="Fan D."/>
            <person name="Hu J."/>
            <person name="Hou Y."/>
            <person name="He Y."/>
            <person name="Zhang Z."/>
            <person name="Zhao Z."/>
            <person name="Gao P."/>
            <person name="Hu W."/>
            <person name="Sun J."/>
            <person name="Li J."/>
            <person name="Ji K."/>
        </authorList>
    </citation>
    <scope>NUCLEOTIDE SEQUENCE</scope>
    <source>
        <strain evidence="5">JKM2019</strain>
    </source>
</reference>
<name>A0A922LB36_DERFA</name>
<dbReference type="Proteomes" id="UP000828236">
    <property type="component" value="Unassembled WGS sequence"/>
</dbReference>
<dbReference type="PANTHER" id="PTHR20842:SF0">
    <property type="entry name" value="ALPHA-ASPARTYL DIPEPTIDASE"/>
    <property type="match status" value="1"/>
</dbReference>
<evidence type="ECO:0000256" key="3">
    <source>
        <dbReference type="ARBA" id="ARBA00022801"/>
    </source>
</evidence>
<reference evidence="6" key="4">
    <citation type="journal article" date="2022" name="Res Sq">
        <title>Comparative Genomics Reveals Insights into the Divergent Evolution of Astigmatic Mites and Household Pest Adaptations.</title>
        <authorList>
            <person name="Xiong Q."/>
            <person name="Wan A.T.-Y."/>
            <person name="Liu X.-Y."/>
            <person name="Fung C.S.-H."/>
            <person name="Xiao X."/>
            <person name="Malainual N."/>
            <person name="Hou J."/>
            <person name="Wang L."/>
            <person name="Wang M."/>
            <person name="Yang K."/>
            <person name="Cui Y."/>
            <person name="Leung E."/>
            <person name="Nong W."/>
            <person name="Shin S.-K."/>
            <person name="Au S."/>
            <person name="Jeong K.Y."/>
            <person name="Chew F.T."/>
            <person name="Hui J."/>
            <person name="Leung T.F."/>
            <person name="Tungtrongchitr A."/>
            <person name="Zhong N."/>
            <person name="Liu Z."/>
            <person name="Tsui S."/>
        </authorList>
    </citation>
    <scope>NUCLEOTIDE SEQUENCE</scope>
    <source>
        <strain evidence="6">Derf</strain>
        <tissue evidence="6">Whole organism</tissue>
    </source>
</reference>
<keyword evidence="7" id="KW-1185">Reference proteome</keyword>
<evidence type="ECO:0000313" key="6">
    <source>
        <dbReference type="EMBL" id="KAH9529043.1"/>
    </source>
</evidence>
<reference evidence="6" key="1">
    <citation type="submission" date="2013-05" db="EMBL/GenBank/DDBJ databases">
        <authorList>
            <person name="Yim A.K.Y."/>
            <person name="Chan T.F."/>
            <person name="Ji K.M."/>
            <person name="Liu X.Y."/>
            <person name="Zhou J.W."/>
            <person name="Li R.Q."/>
            <person name="Yang K.Y."/>
            <person name="Li J."/>
            <person name="Li M."/>
            <person name="Law P.T.W."/>
            <person name="Wu Y.L."/>
            <person name="Cai Z.L."/>
            <person name="Qin H."/>
            <person name="Bao Y."/>
            <person name="Leung R.K.K."/>
            <person name="Ng P.K.S."/>
            <person name="Zou J."/>
            <person name="Zhong X.J."/>
            <person name="Ran P.X."/>
            <person name="Zhong N.S."/>
            <person name="Liu Z.G."/>
            <person name="Tsui S.K.W."/>
        </authorList>
    </citation>
    <scope>NUCLEOTIDE SEQUENCE</scope>
    <source>
        <strain evidence="6">Derf</strain>
        <tissue evidence="6">Whole organism</tissue>
    </source>
</reference>
<protein>
    <submittedName>
        <fullName evidence="5">Alpha-aspartyl dipeptidase-like protein</fullName>
    </submittedName>
</protein>
<evidence type="ECO:0000256" key="1">
    <source>
        <dbReference type="ARBA" id="ARBA00006534"/>
    </source>
</evidence>
<evidence type="ECO:0000256" key="4">
    <source>
        <dbReference type="ARBA" id="ARBA00022825"/>
    </source>
</evidence>
<proteinExistence type="inferred from homology"/>
<evidence type="ECO:0000313" key="5">
    <source>
        <dbReference type="EMBL" id="KAH7641950.1"/>
    </source>
</evidence>
<keyword evidence="3" id="KW-0378">Hydrolase</keyword>
<dbReference type="EMBL" id="SDOV01000004">
    <property type="protein sequence ID" value="KAH7641950.1"/>
    <property type="molecule type" value="Genomic_DNA"/>
</dbReference>